<keyword evidence="2 3" id="KW-0663">Pyridoxal phosphate</keyword>
<gene>
    <name evidence="5" type="primary">hemL_2</name>
    <name evidence="5" type="ORF">Pla100_29600</name>
</gene>
<name>A0A5C6AA90_9BACT</name>
<feature type="region of interest" description="Disordered" evidence="4">
    <location>
        <begin position="1"/>
        <end position="24"/>
    </location>
</feature>
<dbReference type="InterPro" id="IPR015422">
    <property type="entry name" value="PyrdxlP-dep_Trfase_small"/>
</dbReference>
<comment type="cofactor">
    <cofactor evidence="1">
        <name>pyridoxal 5'-phosphate</name>
        <dbReference type="ChEBI" id="CHEBI:597326"/>
    </cofactor>
</comment>
<dbReference type="PANTHER" id="PTHR43713">
    <property type="entry name" value="GLUTAMATE-1-SEMIALDEHYDE 2,1-AMINOMUTASE"/>
    <property type="match status" value="1"/>
</dbReference>
<dbReference type="InterPro" id="IPR005814">
    <property type="entry name" value="Aminotrans_3"/>
</dbReference>
<dbReference type="EC" id="5.4.3.8" evidence="5"/>
<comment type="similarity">
    <text evidence="3">Belongs to the class-III pyridoxal-phosphate-dependent aminotransferase family.</text>
</comment>
<sequence length="467" mass="51998">MSGGGSLDEHNQTTFTSHNMSKFERSRAMQRRVHEVIPGGCHTYAKGDDQFPYLSPGFITRGKGSHVWDVDGNEYIEYGMGCRAVSLGHAFPPIVDAVRQELEYGSNFTRPAAVELECAEVLLHHIGNGDMCKFAKDGSTVTTTALKLARAYTGRDRVALCADQPFFAIHDWFIGTTGISAGIPQAIRDLSLVFRYNDPESLEFQFRKFPNQIAAVILEAAKYEDPQDDFLHRVQEICHRHGAIFILDEMITGFRWHSRGAQHLYDIEPDLSTFGKALANGFSASALIGKRELMRRCGIYHDEPRVFAMSTTHGAETHALRAVMATIDFYQNYPVVETLERQGQKLVDGIKAAAIHHGLENHVDVIGRPSCLVFTTRDADGEYSQAFRSLLMQELIKHGVLGPSLVISYSHDDDDVAKTIAAYDKAMEVYRNALENGVNHYLIGPVSQVVYQPFNSPGFSSAYTEVP</sequence>
<dbReference type="EMBL" id="SJPM01000005">
    <property type="protein sequence ID" value="TWT96479.1"/>
    <property type="molecule type" value="Genomic_DNA"/>
</dbReference>
<keyword evidence="5" id="KW-0413">Isomerase</keyword>
<proteinExistence type="inferred from homology"/>
<dbReference type="GO" id="GO:0042286">
    <property type="term" value="F:glutamate-1-semialdehyde 2,1-aminomutase activity"/>
    <property type="evidence" value="ECO:0007669"/>
    <property type="project" value="UniProtKB-EC"/>
</dbReference>
<evidence type="ECO:0000256" key="4">
    <source>
        <dbReference type="SAM" id="MobiDB-lite"/>
    </source>
</evidence>
<dbReference type="Pfam" id="PF00202">
    <property type="entry name" value="Aminotran_3"/>
    <property type="match status" value="1"/>
</dbReference>
<evidence type="ECO:0000256" key="1">
    <source>
        <dbReference type="ARBA" id="ARBA00001933"/>
    </source>
</evidence>
<keyword evidence="6" id="KW-1185">Reference proteome</keyword>
<dbReference type="Gene3D" id="3.40.640.10">
    <property type="entry name" value="Type I PLP-dependent aspartate aminotransferase-like (Major domain)"/>
    <property type="match status" value="1"/>
</dbReference>
<evidence type="ECO:0000256" key="3">
    <source>
        <dbReference type="RuleBase" id="RU003560"/>
    </source>
</evidence>
<dbReference type="Proteomes" id="UP000316213">
    <property type="component" value="Unassembled WGS sequence"/>
</dbReference>
<dbReference type="PANTHER" id="PTHR43713:SF3">
    <property type="entry name" value="GLUTAMATE-1-SEMIALDEHYDE 2,1-AMINOMUTASE 1, CHLOROPLASTIC-RELATED"/>
    <property type="match status" value="1"/>
</dbReference>
<organism evidence="5 6">
    <name type="scientific">Neorhodopirellula pilleata</name>
    <dbReference type="NCBI Taxonomy" id="2714738"/>
    <lineage>
        <taxon>Bacteria</taxon>
        <taxon>Pseudomonadati</taxon>
        <taxon>Planctomycetota</taxon>
        <taxon>Planctomycetia</taxon>
        <taxon>Pirellulales</taxon>
        <taxon>Pirellulaceae</taxon>
        <taxon>Neorhodopirellula</taxon>
    </lineage>
</organism>
<evidence type="ECO:0000313" key="5">
    <source>
        <dbReference type="EMBL" id="TWT96479.1"/>
    </source>
</evidence>
<comment type="caution">
    <text evidence="5">The sequence shown here is derived from an EMBL/GenBank/DDBJ whole genome shotgun (WGS) entry which is preliminary data.</text>
</comment>
<dbReference type="InterPro" id="IPR015424">
    <property type="entry name" value="PyrdxlP-dep_Trfase"/>
</dbReference>
<dbReference type="GO" id="GO:0008483">
    <property type="term" value="F:transaminase activity"/>
    <property type="evidence" value="ECO:0007669"/>
    <property type="project" value="InterPro"/>
</dbReference>
<protein>
    <submittedName>
        <fullName evidence="5">Glutamate-1-semialdehyde 2,1-aminomutase</fullName>
        <ecNumber evidence="5">5.4.3.8</ecNumber>
    </submittedName>
</protein>
<dbReference type="InterPro" id="IPR015421">
    <property type="entry name" value="PyrdxlP-dep_Trfase_major"/>
</dbReference>
<evidence type="ECO:0000256" key="2">
    <source>
        <dbReference type="ARBA" id="ARBA00022898"/>
    </source>
</evidence>
<dbReference type="NCBIfam" id="NF004856">
    <property type="entry name" value="PRK06209.1"/>
    <property type="match status" value="1"/>
</dbReference>
<accession>A0A5C6AA90</accession>
<dbReference type="SUPFAM" id="SSF53383">
    <property type="entry name" value="PLP-dependent transferases"/>
    <property type="match status" value="1"/>
</dbReference>
<dbReference type="Gene3D" id="3.90.1150.10">
    <property type="entry name" value="Aspartate Aminotransferase, domain 1"/>
    <property type="match status" value="1"/>
</dbReference>
<reference evidence="5 6" key="1">
    <citation type="submission" date="2019-02" db="EMBL/GenBank/DDBJ databases">
        <title>Deep-cultivation of Planctomycetes and their phenomic and genomic characterization uncovers novel biology.</title>
        <authorList>
            <person name="Wiegand S."/>
            <person name="Jogler M."/>
            <person name="Boedeker C."/>
            <person name="Pinto D."/>
            <person name="Vollmers J."/>
            <person name="Rivas-Marin E."/>
            <person name="Kohn T."/>
            <person name="Peeters S.H."/>
            <person name="Heuer A."/>
            <person name="Rast P."/>
            <person name="Oberbeckmann S."/>
            <person name="Bunk B."/>
            <person name="Jeske O."/>
            <person name="Meyerdierks A."/>
            <person name="Storesund J.E."/>
            <person name="Kallscheuer N."/>
            <person name="Luecker S."/>
            <person name="Lage O.M."/>
            <person name="Pohl T."/>
            <person name="Merkel B.J."/>
            <person name="Hornburger P."/>
            <person name="Mueller R.-W."/>
            <person name="Bruemmer F."/>
            <person name="Labrenz M."/>
            <person name="Spormann A.M."/>
            <person name="Op Den Camp H."/>
            <person name="Overmann J."/>
            <person name="Amann R."/>
            <person name="Jetten M.S.M."/>
            <person name="Mascher T."/>
            <person name="Medema M.H."/>
            <person name="Devos D.P."/>
            <person name="Kaster A.-K."/>
            <person name="Ovreas L."/>
            <person name="Rohde M."/>
            <person name="Galperin M.Y."/>
            <person name="Jogler C."/>
        </authorList>
    </citation>
    <scope>NUCLEOTIDE SEQUENCE [LARGE SCALE GENOMIC DNA]</scope>
    <source>
        <strain evidence="5 6">Pla100</strain>
    </source>
</reference>
<dbReference type="AlphaFoldDB" id="A0A5C6AA90"/>
<evidence type="ECO:0000313" key="6">
    <source>
        <dbReference type="Proteomes" id="UP000316213"/>
    </source>
</evidence>
<dbReference type="GO" id="GO:0030170">
    <property type="term" value="F:pyridoxal phosphate binding"/>
    <property type="evidence" value="ECO:0007669"/>
    <property type="project" value="InterPro"/>
</dbReference>